<comment type="similarity">
    <text evidence="1">Belongs to the UPF0319 family.</text>
</comment>
<dbReference type="EMBL" id="JAWRCN010000001">
    <property type="protein sequence ID" value="MDW6016420.1"/>
    <property type="molecule type" value="Genomic_DNA"/>
</dbReference>
<keyword evidence="5" id="KW-1185">Reference proteome</keyword>
<gene>
    <name evidence="4" type="ORF">SBW85_01385</name>
</gene>
<comment type="caution">
    <text evidence="4">The sequence shown here is derived from an EMBL/GenBank/DDBJ whole genome shotgun (WGS) entry which is preliminary data.</text>
</comment>
<dbReference type="Pfam" id="PF09829">
    <property type="entry name" value="DUF2057"/>
    <property type="match status" value="1"/>
</dbReference>
<dbReference type="InterPro" id="IPR018635">
    <property type="entry name" value="UPF0319"/>
</dbReference>
<reference evidence="4 5" key="1">
    <citation type="submission" date="2023-11" db="EMBL/GenBank/DDBJ databases">
        <title>Plant-associative lifestyle of Vibrio porteresiae and its evolutionary dynamics.</title>
        <authorList>
            <person name="Rameshkumar N."/>
            <person name="Kirti K."/>
        </authorList>
    </citation>
    <scope>NUCLEOTIDE SEQUENCE [LARGE SCALE GENOMIC DNA]</scope>
    <source>
        <strain evidence="4 5">MSSRF60</strain>
    </source>
</reference>
<feature type="chain" id="PRO_5045883011" evidence="3">
    <location>
        <begin position="22"/>
        <end position="248"/>
    </location>
</feature>
<proteinExistence type="inferred from homology"/>
<sequence length="248" mass="27947">MRVLGSILSVGALMASCNAIAQVEVRLHRDVAPLVIQDKEVGFSLKKKDTILLPNGTSQLVVRIEKLVEHLGEREKFNSKPVVVTFDAQDSVVNIEPIKSISQRSQAEEFDKNPKFQISVVSGKLEENTQGVLNASNGLTRDYLKELSVYNKENNLQIASTDANIESKSHSLDSGENESKQKDMVQYWFNEGTAEEQKQFADWAFSQRTSVTNMIQTDSKPVEMMAYWYDKASKAEKSDILAWLIRQE</sequence>
<organism evidence="4 5">
    <name type="scientific">Vibrio plantisponsor</name>
    <dbReference type="NCBI Taxonomy" id="664643"/>
    <lineage>
        <taxon>Bacteria</taxon>
        <taxon>Pseudomonadati</taxon>
        <taxon>Pseudomonadota</taxon>
        <taxon>Gammaproteobacteria</taxon>
        <taxon>Vibrionales</taxon>
        <taxon>Vibrionaceae</taxon>
        <taxon>Vibrio</taxon>
    </lineage>
</organism>
<dbReference type="PANTHER" id="PTHR38108">
    <property type="entry name" value="UPF0319 PROTEIN YCCT"/>
    <property type="match status" value="1"/>
</dbReference>
<dbReference type="RefSeq" id="WP_171138406.1">
    <property type="nucleotide sequence ID" value="NZ_AP024893.1"/>
</dbReference>
<evidence type="ECO:0000313" key="5">
    <source>
        <dbReference type="Proteomes" id="UP001272325"/>
    </source>
</evidence>
<protein>
    <submittedName>
        <fullName evidence="4">DUF2057 family protein</fullName>
    </submittedName>
</protein>
<evidence type="ECO:0000256" key="3">
    <source>
        <dbReference type="SAM" id="SignalP"/>
    </source>
</evidence>
<evidence type="ECO:0000256" key="2">
    <source>
        <dbReference type="ARBA" id="ARBA00022729"/>
    </source>
</evidence>
<evidence type="ECO:0000256" key="1">
    <source>
        <dbReference type="ARBA" id="ARBA00008490"/>
    </source>
</evidence>
<dbReference type="Proteomes" id="UP001272325">
    <property type="component" value="Unassembled WGS sequence"/>
</dbReference>
<evidence type="ECO:0000313" key="4">
    <source>
        <dbReference type="EMBL" id="MDW6016420.1"/>
    </source>
</evidence>
<dbReference type="PANTHER" id="PTHR38108:SF1">
    <property type="entry name" value="UPF0319 PROTEIN YCCT"/>
    <property type="match status" value="1"/>
</dbReference>
<dbReference type="PROSITE" id="PS51257">
    <property type="entry name" value="PROKAR_LIPOPROTEIN"/>
    <property type="match status" value="1"/>
</dbReference>
<keyword evidence="2 3" id="KW-0732">Signal</keyword>
<name>A0ABU4IDH7_9VIBR</name>
<feature type="signal peptide" evidence="3">
    <location>
        <begin position="1"/>
        <end position="21"/>
    </location>
</feature>
<accession>A0ABU4IDH7</accession>